<accession>A0A150MBK0</accession>
<dbReference type="EMBL" id="LQYT01000016">
    <property type="protein sequence ID" value="KYD21923.1"/>
    <property type="molecule type" value="Genomic_DNA"/>
</dbReference>
<evidence type="ECO:0000313" key="1">
    <source>
        <dbReference type="EMBL" id="KYD21923.1"/>
    </source>
</evidence>
<dbReference type="STRING" id="301148.B4135_1549"/>
<dbReference type="Proteomes" id="UP000075683">
    <property type="component" value="Unassembled WGS sequence"/>
</dbReference>
<name>A0A150MBK0_9BACI</name>
<sequence>MYGQSRFLPMFPAVLPRRTKIARQEMHLAGGRRASGPASRKNFFMDGNEPGQPGKSSMRLRCAHPWLCLKMNVARFIWRGKFSKVSLRGRPSPVAKPSPWHRSLFFPG</sequence>
<evidence type="ECO:0000313" key="2">
    <source>
        <dbReference type="Proteomes" id="UP000075683"/>
    </source>
</evidence>
<gene>
    <name evidence="1" type="ORF">B4135_1549</name>
</gene>
<proteinExistence type="predicted"/>
<dbReference type="AlphaFoldDB" id="A0A150MBK0"/>
<comment type="caution">
    <text evidence="1">The sequence shown here is derived from an EMBL/GenBank/DDBJ whole genome shotgun (WGS) entry which is preliminary data.</text>
</comment>
<protein>
    <submittedName>
        <fullName evidence="1">Uncharacterized protein</fullName>
    </submittedName>
</protein>
<reference evidence="1 2" key="1">
    <citation type="submission" date="2016-01" db="EMBL/GenBank/DDBJ databases">
        <title>Draft Genome Sequences of Seven Thermophilic Sporeformers Isolated from Foods.</title>
        <authorList>
            <person name="Berendsen E.M."/>
            <person name="Wells-Bennik M.H."/>
            <person name="Krawcyk A.O."/>
            <person name="De Jong A."/>
            <person name="Holsappel S."/>
            <person name="Eijlander R.T."/>
            <person name="Kuipers O.P."/>
        </authorList>
    </citation>
    <scope>NUCLEOTIDE SEQUENCE [LARGE SCALE GENOMIC DNA]</scope>
    <source>
        <strain evidence="1 2">B4135</strain>
    </source>
</reference>
<organism evidence="1 2">
    <name type="scientific">Caldibacillus debilis</name>
    <dbReference type="NCBI Taxonomy" id="301148"/>
    <lineage>
        <taxon>Bacteria</taxon>
        <taxon>Bacillati</taxon>
        <taxon>Bacillota</taxon>
        <taxon>Bacilli</taxon>
        <taxon>Bacillales</taxon>
        <taxon>Bacillaceae</taxon>
        <taxon>Caldibacillus</taxon>
    </lineage>
</organism>